<evidence type="ECO:0000256" key="5">
    <source>
        <dbReference type="ARBA" id="ARBA00023235"/>
    </source>
</evidence>
<feature type="active site" description="Proton donor/acceptor" evidence="7">
    <location>
        <position position="182"/>
    </location>
</feature>
<evidence type="ECO:0000256" key="2">
    <source>
        <dbReference type="ARBA" id="ARBA00013090"/>
    </source>
</evidence>
<comment type="catalytic activity">
    <reaction evidence="1 7">
        <text>L-glutamate = D-glutamate</text>
        <dbReference type="Rhea" id="RHEA:12813"/>
        <dbReference type="ChEBI" id="CHEBI:29985"/>
        <dbReference type="ChEBI" id="CHEBI:29986"/>
        <dbReference type="EC" id="5.1.1.3"/>
    </reaction>
</comment>
<reference evidence="8 9" key="1">
    <citation type="submission" date="2024-06" db="EMBL/GenBank/DDBJ databases">
        <title>Genomic Encyclopedia of Type Strains, Phase IV (KMG-IV): sequencing the most valuable type-strain genomes for metagenomic binning, comparative biology and taxonomic classification.</title>
        <authorList>
            <person name="Goeker M."/>
        </authorList>
    </citation>
    <scope>NUCLEOTIDE SEQUENCE [LARGE SCALE GENOMIC DNA]</scope>
    <source>
        <strain evidence="8 9">DSM 26128</strain>
    </source>
</reference>
<dbReference type="InterPro" id="IPR004391">
    <property type="entry name" value="Glu_race"/>
</dbReference>
<feature type="binding site" evidence="7">
    <location>
        <begin position="183"/>
        <end position="184"/>
    </location>
    <ligand>
        <name>substrate</name>
    </ligand>
</feature>
<dbReference type="SUPFAM" id="SSF53681">
    <property type="entry name" value="Aspartate/glutamate racemase"/>
    <property type="match status" value="2"/>
</dbReference>
<keyword evidence="6 7" id="KW-0961">Cell wall biogenesis/degradation</keyword>
<evidence type="ECO:0000313" key="8">
    <source>
        <dbReference type="EMBL" id="MET3574206.1"/>
    </source>
</evidence>
<comment type="similarity">
    <text evidence="7">Belongs to the aspartate/glutamate racemases family.</text>
</comment>
<gene>
    <name evidence="7" type="primary">murI</name>
    <name evidence="8" type="ORF">ABID49_000082</name>
</gene>
<keyword evidence="4 7" id="KW-0573">Peptidoglycan synthesis</keyword>
<protein>
    <recommendedName>
        <fullName evidence="2 7">Glutamate racemase</fullName>
        <ecNumber evidence="2 7">5.1.1.3</ecNumber>
    </recommendedName>
</protein>
<evidence type="ECO:0000256" key="7">
    <source>
        <dbReference type="HAMAP-Rule" id="MF_00258"/>
    </source>
</evidence>
<keyword evidence="5 7" id="KW-0413">Isomerase</keyword>
<evidence type="ECO:0000256" key="3">
    <source>
        <dbReference type="ARBA" id="ARBA00022960"/>
    </source>
</evidence>
<dbReference type="RefSeq" id="WP_354194200.1">
    <property type="nucleotide sequence ID" value="NZ_JBEPLW010000001.1"/>
</dbReference>
<feature type="binding site" evidence="7">
    <location>
        <begin position="72"/>
        <end position="73"/>
    </location>
    <ligand>
        <name>substrate</name>
    </ligand>
</feature>
<dbReference type="InterPro" id="IPR015942">
    <property type="entry name" value="Asp/Glu/hydantoin_racemase"/>
</dbReference>
<dbReference type="NCBIfam" id="TIGR00067">
    <property type="entry name" value="glut_race"/>
    <property type="match status" value="1"/>
</dbReference>
<comment type="pathway">
    <text evidence="7">Cell wall biogenesis; peptidoglycan biosynthesis.</text>
</comment>
<comment type="function">
    <text evidence="7">Provides the (R)-glutamate required for cell wall biosynthesis.</text>
</comment>
<organism evidence="8 9">
    <name type="scientific">Bhargavaea ullalensis</name>
    <dbReference type="NCBI Taxonomy" id="1265685"/>
    <lineage>
        <taxon>Bacteria</taxon>
        <taxon>Bacillati</taxon>
        <taxon>Bacillota</taxon>
        <taxon>Bacilli</taxon>
        <taxon>Bacillales</taxon>
        <taxon>Caryophanaceae</taxon>
        <taxon>Bhargavaea</taxon>
    </lineage>
</organism>
<evidence type="ECO:0000256" key="1">
    <source>
        <dbReference type="ARBA" id="ARBA00001602"/>
    </source>
</evidence>
<evidence type="ECO:0000313" key="9">
    <source>
        <dbReference type="Proteomes" id="UP001549099"/>
    </source>
</evidence>
<dbReference type="PROSITE" id="PS00923">
    <property type="entry name" value="ASP_GLU_RACEMASE_1"/>
    <property type="match status" value="1"/>
</dbReference>
<evidence type="ECO:0000256" key="6">
    <source>
        <dbReference type="ARBA" id="ARBA00023316"/>
    </source>
</evidence>
<dbReference type="InterPro" id="IPR018187">
    <property type="entry name" value="Asp/Glu_racemase_AS_1"/>
</dbReference>
<accession>A0ABV2G7F2</accession>
<dbReference type="Proteomes" id="UP001549099">
    <property type="component" value="Unassembled WGS sequence"/>
</dbReference>
<keyword evidence="9" id="KW-1185">Reference proteome</keyword>
<dbReference type="Gene3D" id="3.40.50.1860">
    <property type="match status" value="2"/>
</dbReference>
<evidence type="ECO:0000256" key="4">
    <source>
        <dbReference type="ARBA" id="ARBA00022984"/>
    </source>
</evidence>
<feature type="binding site" evidence="7">
    <location>
        <begin position="40"/>
        <end position="41"/>
    </location>
    <ligand>
        <name>substrate</name>
    </ligand>
</feature>
<feature type="active site" description="Proton donor/acceptor" evidence="7">
    <location>
        <position position="71"/>
    </location>
</feature>
<dbReference type="HAMAP" id="MF_00258">
    <property type="entry name" value="Glu_racemase"/>
    <property type="match status" value="1"/>
</dbReference>
<dbReference type="GO" id="GO:0008881">
    <property type="term" value="F:glutamate racemase activity"/>
    <property type="evidence" value="ECO:0007669"/>
    <property type="project" value="UniProtKB-EC"/>
</dbReference>
<dbReference type="PANTHER" id="PTHR21198">
    <property type="entry name" value="GLUTAMATE RACEMASE"/>
    <property type="match status" value="1"/>
</dbReference>
<name>A0ABV2G7F2_9BACL</name>
<dbReference type="EC" id="5.1.1.3" evidence="2 7"/>
<dbReference type="EMBL" id="JBEPLW010000001">
    <property type="protein sequence ID" value="MET3574206.1"/>
    <property type="molecule type" value="Genomic_DNA"/>
</dbReference>
<keyword evidence="3 7" id="KW-0133">Cell shape</keyword>
<dbReference type="InterPro" id="IPR001920">
    <property type="entry name" value="Asp/Glu_race"/>
</dbReference>
<dbReference type="PANTHER" id="PTHR21198:SF2">
    <property type="entry name" value="GLUTAMATE RACEMASE"/>
    <property type="match status" value="1"/>
</dbReference>
<feature type="binding site" evidence="7">
    <location>
        <begin position="8"/>
        <end position="9"/>
    </location>
    <ligand>
        <name>substrate</name>
    </ligand>
</feature>
<sequence length="262" mass="28567">MKSIAVIDSGSGGLTVANKLFDRLPGERIIYVGDHGNCPYGNKTEKEIREAVYGVIRFLGRFELKLLVVACNTATALMLDDIRKMLDFPVIGVIEPGAEMAAGATRNGKVGVIATRRTAESHMYQKMITDKLPGVSVFEQACPKLVGFLESDENREAEIASELELNLAPLRAADVDTLVMGCTHYPLAENQILKSWGAGVSLIDPARGTAERAYEALKEKGELSGGTPEEHLFYTTGDAVEFSEKVKKWTPILRPVVRPVTD</sequence>
<dbReference type="Pfam" id="PF01177">
    <property type="entry name" value="Asp_Glu_race"/>
    <property type="match status" value="1"/>
</dbReference>
<proteinExistence type="inferred from homology"/>
<comment type="caution">
    <text evidence="8">The sequence shown here is derived from an EMBL/GenBank/DDBJ whole genome shotgun (WGS) entry which is preliminary data.</text>
</comment>